<sequence>MPSAPPAPTTHFPPTSYTQPPPPFPGQNVQPGVPTQWAWQPIPGGNQVPHGPPPFQPGQNVFPFSSHSFDNSFQSPHPPNNFPTQTIMIQVPPAAVQSAWTTGLFDCLDDPLNAAVAFLFPCVTFGQVAEIVDNGSTSCATGALLYGGIQFLIGFPCLISCAYRTRMRSKFNLIESPAPDWLTHFLCECCALAQEYRELHNRGYDPAIGWQGNATNIRIMQPLPQPHHTMVPPMNQAMRG</sequence>
<gene>
    <name evidence="1" type="ORF">MLD38_022589</name>
</gene>
<evidence type="ECO:0000313" key="1">
    <source>
        <dbReference type="EMBL" id="KAI4366754.1"/>
    </source>
</evidence>
<dbReference type="Proteomes" id="UP001057402">
    <property type="component" value="Chromosome 6"/>
</dbReference>
<dbReference type="EMBL" id="CM042885">
    <property type="protein sequence ID" value="KAI4366754.1"/>
    <property type="molecule type" value="Genomic_DNA"/>
</dbReference>
<evidence type="ECO:0000313" key="2">
    <source>
        <dbReference type="Proteomes" id="UP001057402"/>
    </source>
</evidence>
<reference evidence="2" key="1">
    <citation type="journal article" date="2023" name="Front. Plant Sci.">
        <title>Chromosomal-level genome assembly of Melastoma candidum provides insights into trichome evolution.</title>
        <authorList>
            <person name="Zhong Y."/>
            <person name="Wu W."/>
            <person name="Sun C."/>
            <person name="Zou P."/>
            <person name="Liu Y."/>
            <person name="Dai S."/>
            <person name="Zhou R."/>
        </authorList>
    </citation>
    <scope>NUCLEOTIDE SEQUENCE [LARGE SCALE GENOMIC DNA]</scope>
</reference>
<protein>
    <submittedName>
        <fullName evidence="1">Uncharacterized protein</fullName>
    </submittedName>
</protein>
<comment type="caution">
    <text evidence="1">The sequence shown here is derived from an EMBL/GenBank/DDBJ whole genome shotgun (WGS) entry which is preliminary data.</text>
</comment>
<accession>A0ACB9QNN8</accession>
<name>A0ACB9QNN8_9MYRT</name>
<proteinExistence type="predicted"/>
<organism evidence="1 2">
    <name type="scientific">Melastoma candidum</name>
    <dbReference type="NCBI Taxonomy" id="119954"/>
    <lineage>
        <taxon>Eukaryota</taxon>
        <taxon>Viridiplantae</taxon>
        <taxon>Streptophyta</taxon>
        <taxon>Embryophyta</taxon>
        <taxon>Tracheophyta</taxon>
        <taxon>Spermatophyta</taxon>
        <taxon>Magnoliopsida</taxon>
        <taxon>eudicotyledons</taxon>
        <taxon>Gunneridae</taxon>
        <taxon>Pentapetalae</taxon>
        <taxon>rosids</taxon>
        <taxon>malvids</taxon>
        <taxon>Myrtales</taxon>
        <taxon>Melastomataceae</taxon>
        <taxon>Melastomatoideae</taxon>
        <taxon>Melastomateae</taxon>
        <taxon>Melastoma</taxon>
    </lineage>
</organism>
<keyword evidence="2" id="KW-1185">Reference proteome</keyword>